<dbReference type="Proteomes" id="UP000249248">
    <property type="component" value="Unassembled WGS sequence"/>
</dbReference>
<evidence type="ECO:0000313" key="4">
    <source>
        <dbReference type="Proteomes" id="UP000249248"/>
    </source>
</evidence>
<reference evidence="3 4" key="1">
    <citation type="submission" date="2018-06" db="EMBL/GenBank/DDBJ databases">
        <title>The draft genome sequence of Crocinitomix sp. SM1701.</title>
        <authorList>
            <person name="Zhang X."/>
        </authorList>
    </citation>
    <scope>NUCLEOTIDE SEQUENCE [LARGE SCALE GENOMIC DNA]</scope>
    <source>
        <strain evidence="3 4">SM1701</strain>
    </source>
</reference>
<dbReference type="PANTHER" id="PTHR44520:SF2">
    <property type="entry name" value="RESPONSE REGULATOR RCP1"/>
    <property type="match status" value="1"/>
</dbReference>
<protein>
    <submittedName>
        <fullName evidence="3">Response regulator</fullName>
    </submittedName>
</protein>
<keyword evidence="4" id="KW-1185">Reference proteome</keyword>
<dbReference type="AlphaFoldDB" id="A0A2W1N576"/>
<sequence>MKNKFNCILLIDDELSTNYIHKRIISKLDLCLEIIIKTNAQDALNYLLEEENNIPDLIFLDINMPGMDGWEFLEEYKLLAAEKRATQTLLMLSTSINPDDRERAMRNDNVKDFMNKPLTEESLLFIAETYLK</sequence>
<dbReference type="InterPro" id="IPR011006">
    <property type="entry name" value="CheY-like_superfamily"/>
</dbReference>
<dbReference type="InterPro" id="IPR001789">
    <property type="entry name" value="Sig_transdc_resp-reg_receiver"/>
</dbReference>
<dbReference type="SUPFAM" id="SSF52172">
    <property type="entry name" value="CheY-like"/>
    <property type="match status" value="1"/>
</dbReference>
<organism evidence="3 4">
    <name type="scientific">Putridiphycobacter roseus</name>
    <dbReference type="NCBI Taxonomy" id="2219161"/>
    <lineage>
        <taxon>Bacteria</taxon>
        <taxon>Pseudomonadati</taxon>
        <taxon>Bacteroidota</taxon>
        <taxon>Flavobacteriia</taxon>
        <taxon>Flavobacteriales</taxon>
        <taxon>Crocinitomicaceae</taxon>
        <taxon>Putridiphycobacter</taxon>
    </lineage>
</organism>
<dbReference type="Gene3D" id="3.40.50.2300">
    <property type="match status" value="1"/>
</dbReference>
<dbReference type="InterPro" id="IPR052893">
    <property type="entry name" value="TCS_response_regulator"/>
</dbReference>
<dbReference type="SMART" id="SM00448">
    <property type="entry name" value="REC"/>
    <property type="match status" value="1"/>
</dbReference>
<dbReference type="EMBL" id="QKSB01000001">
    <property type="protein sequence ID" value="PZE18271.1"/>
    <property type="molecule type" value="Genomic_DNA"/>
</dbReference>
<dbReference type="Pfam" id="PF00072">
    <property type="entry name" value="Response_reg"/>
    <property type="match status" value="1"/>
</dbReference>
<proteinExistence type="predicted"/>
<dbReference type="PROSITE" id="PS50110">
    <property type="entry name" value="RESPONSE_REGULATORY"/>
    <property type="match status" value="1"/>
</dbReference>
<evidence type="ECO:0000259" key="2">
    <source>
        <dbReference type="PROSITE" id="PS50110"/>
    </source>
</evidence>
<feature type="domain" description="Response regulatory" evidence="2">
    <location>
        <begin position="7"/>
        <end position="131"/>
    </location>
</feature>
<evidence type="ECO:0000313" key="3">
    <source>
        <dbReference type="EMBL" id="PZE18271.1"/>
    </source>
</evidence>
<dbReference type="OrthoDB" id="673128at2"/>
<comment type="caution">
    <text evidence="3">The sequence shown here is derived from an EMBL/GenBank/DDBJ whole genome shotgun (WGS) entry which is preliminary data.</text>
</comment>
<keyword evidence="1" id="KW-0597">Phosphoprotein</keyword>
<feature type="modified residue" description="4-aspartylphosphate" evidence="1">
    <location>
        <position position="61"/>
    </location>
</feature>
<evidence type="ECO:0000256" key="1">
    <source>
        <dbReference type="PROSITE-ProRule" id="PRU00169"/>
    </source>
</evidence>
<dbReference type="GO" id="GO:0000160">
    <property type="term" value="P:phosphorelay signal transduction system"/>
    <property type="evidence" value="ECO:0007669"/>
    <property type="project" value="InterPro"/>
</dbReference>
<accession>A0A2W1N576</accession>
<gene>
    <name evidence="3" type="ORF">DNU06_00095</name>
</gene>
<dbReference type="PANTHER" id="PTHR44520">
    <property type="entry name" value="RESPONSE REGULATOR RCP1-RELATED"/>
    <property type="match status" value="1"/>
</dbReference>
<dbReference type="RefSeq" id="WP_111061172.1">
    <property type="nucleotide sequence ID" value="NZ_JBHUCU010000007.1"/>
</dbReference>
<name>A0A2W1N576_9FLAO</name>